<protein>
    <submittedName>
        <fullName evidence="2">Uncharacterized protein</fullName>
    </submittedName>
</protein>
<dbReference type="AlphaFoldDB" id="A0A344U989"/>
<evidence type="ECO:0000256" key="1">
    <source>
        <dbReference type="SAM" id="Phobius"/>
    </source>
</evidence>
<sequence>MKVHAGQVVAKLREAEATLGHDDHAAVLSEIAGLAATIAEQHVAGHIGSLLPKPALEGKQPVRDREVLRVAAAVVLIAGGVVGLAFLGLPDMATVAAGTAWAVLIMMALFGSNWARYLPILDLFKPGP</sequence>
<organism evidence="2 3">
    <name type="scientific">Streptomyces globosus</name>
    <dbReference type="NCBI Taxonomy" id="68209"/>
    <lineage>
        <taxon>Bacteria</taxon>
        <taxon>Bacillati</taxon>
        <taxon>Actinomycetota</taxon>
        <taxon>Actinomycetes</taxon>
        <taxon>Kitasatosporales</taxon>
        <taxon>Streptomycetaceae</taxon>
        <taxon>Streptomyces</taxon>
    </lineage>
</organism>
<feature type="transmembrane region" description="Helical" evidence="1">
    <location>
        <begin position="67"/>
        <end position="89"/>
    </location>
</feature>
<dbReference type="EMBL" id="CP030862">
    <property type="protein sequence ID" value="AXE27460.1"/>
    <property type="molecule type" value="Genomic_DNA"/>
</dbReference>
<proteinExistence type="predicted"/>
<keyword evidence="3" id="KW-1185">Reference proteome</keyword>
<keyword evidence="1" id="KW-1133">Transmembrane helix</keyword>
<keyword evidence="1" id="KW-0472">Membrane</keyword>
<keyword evidence="1" id="KW-0812">Transmembrane</keyword>
<name>A0A344U989_9ACTN</name>
<dbReference type="OrthoDB" id="4331076at2"/>
<gene>
    <name evidence="2" type="ORF">C0216_12330</name>
</gene>
<dbReference type="Proteomes" id="UP000252004">
    <property type="component" value="Chromosome"/>
</dbReference>
<dbReference type="KEGG" id="sgz:C0216_12330"/>
<reference evidence="2 3" key="1">
    <citation type="submission" date="2018-01" db="EMBL/GenBank/DDBJ databases">
        <title>Draft genome Sequence of streptomyces globosus LZH-48.</title>
        <authorList>
            <person name="Ran K."/>
            <person name="Li Z."/>
            <person name="Wei S."/>
            <person name="Dong R."/>
        </authorList>
    </citation>
    <scope>NUCLEOTIDE SEQUENCE [LARGE SCALE GENOMIC DNA]</scope>
    <source>
        <strain evidence="2 3">LZH-48</strain>
    </source>
</reference>
<evidence type="ECO:0000313" key="3">
    <source>
        <dbReference type="Proteomes" id="UP000252004"/>
    </source>
</evidence>
<feature type="transmembrane region" description="Helical" evidence="1">
    <location>
        <begin position="95"/>
        <end position="115"/>
    </location>
</feature>
<accession>A0A344U989</accession>
<evidence type="ECO:0000313" key="2">
    <source>
        <dbReference type="EMBL" id="AXE27460.1"/>
    </source>
</evidence>